<dbReference type="Gene3D" id="1.10.10.1590">
    <property type="entry name" value="NADH-quinone oxidoreductase subunit E"/>
    <property type="match status" value="1"/>
</dbReference>
<dbReference type="GO" id="GO:0051537">
    <property type="term" value="F:2 iron, 2 sulfur cluster binding"/>
    <property type="evidence" value="ECO:0007669"/>
    <property type="project" value="UniProtKB-KW"/>
</dbReference>
<dbReference type="PANTHER" id="PTHR10371:SF3">
    <property type="entry name" value="NADH DEHYDROGENASE [UBIQUINONE] FLAVOPROTEIN 2, MITOCHONDRIAL"/>
    <property type="match status" value="1"/>
</dbReference>
<dbReference type="KEGG" id="taer:GT409_14270"/>
<dbReference type="InterPro" id="IPR002023">
    <property type="entry name" value="NuoE-like"/>
</dbReference>
<sequence length="179" mass="20504">MLVSEREQLRANIERQIQDYGNNRSALIPVLQEVQLKYGHVSEYVMQVVADILNIHPVEIYGVASFYSFIGHKQKGRFIIRLCRTISCDMQGKDRVARQLENDLGIRFGETTPDGNFTLEWANCLGMCDQGPAMLVNERIYTQVTPDSVHDILEECRKVFGVHTLQEKEMLCELPTQAK</sequence>
<keyword evidence="8" id="KW-0560">Oxidoreductase</keyword>
<name>A0A6P1MHK9_9BACT</name>
<evidence type="ECO:0000256" key="6">
    <source>
        <dbReference type="ARBA" id="ARBA00034078"/>
    </source>
</evidence>
<dbReference type="RefSeq" id="WP_160629729.1">
    <property type="nucleotide sequence ID" value="NZ_CP047593.1"/>
</dbReference>
<evidence type="ECO:0000256" key="3">
    <source>
        <dbReference type="ARBA" id="ARBA00022723"/>
    </source>
</evidence>
<evidence type="ECO:0000313" key="8">
    <source>
        <dbReference type="EMBL" id="QHI70555.1"/>
    </source>
</evidence>
<comment type="similarity">
    <text evidence="1">Belongs to the complex I 24 kDa subunit family.</text>
</comment>
<comment type="cofactor">
    <cofactor evidence="6">
        <name>[2Fe-2S] cluster</name>
        <dbReference type="ChEBI" id="CHEBI:190135"/>
    </cofactor>
</comment>
<keyword evidence="4 7" id="KW-0408">Iron</keyword>
<dbReference type="SUPFAM" id="SSF52833">
    <property type="entry name" value="Thioredoxin-like"/>
    <property type="match status" value="1"/>
</dbReference>
<feature type="binding site" evidence="7">
    <location>
        <position position="128"/>
    </location>
    <ligand>
        <name>[2Fe-2S] cluster</name>
        <dbReference type="ChEBI" id="CHEBI:190135"/>
    </ligand>
</feature>
<dbReference type="InterPro" id="IPR041921">
    <property type="entry name" value="NuoE_N"/>
</dbReference>
<dbReference type="InterPro" id="IPR036249">
    <property type="entry name" value="Thioredoxin-like_sf"/>
</dbReference>
<reference evidence="8 9" key="1">
    <citation type="submission" date="2020-01" db="EMBL/GenBank/DDBJ databases">
        <title>Ponticoccus aerotolerans gen. nov., sp. nov., an anaerobic bacterium and proposal of Ponticoccusceae fam. nov., Ponticoccusles ord. nov. and Ponticoccuse classis nov. in the phylum Kiritimatiellaeota.</title>
        <authorList>
            <person name="Zhou L.Y."/>
            <person name="Du Z.J."/>
        </authorList>
    </citation>
    <scope>NUCLEOTIDE SEQUENCE [LARGE SCALE GENOMIC DNA]</scope>
    <source>
        <strain evidence="8 9">S-5007</strain>
    </source>
</reference>
<keyword evidence="5 7" id="KW-0411">Iron-sulfur</keyword>
<evidence type="ECO:0000256" key="2">
    <source>
        <dbReference type="ARBA" id="ARBA00022714"/>
    </source>
</evidence>
<keyword evidence="2 7" id="KW-0001">2Fe-2S</keyword>
<gene>
    <name evidence="8" type="primary">nuoE</name>
    <name evidence="8" type="ORF">GT409_14270</name>
</gene>
<dbReference type="PIRSF" id="PIRSF000216">
    <property type="entry name" value="NADH_DH_24kDa"/>
    <property type="match status" value="1"/>
</dbReference>
<dbReference type="GO" id="GO:0046872">
    <property type="term" value="F:metal ion binding"/>
    <property type="evidence" value="ECO:0007669"/>
    <property type="project" value="UniProtKB-KW"/>
</dbReference>
<dbReference type="Gene3D" id="3.40.30.10">
    <property type="entry name" value="Glutaredoxin"/>
    <property type="match status" value="1"/>
</dbReference>
<accession>A0A6P1MHK9</accession>
<organism evidence="8 9">
    <name type="scientific">Tichowtungia aerotolerans</name>
    <dbReference type="NCBI Taxonomy" id="2697043"/>
    <lineage>
        <taxon>Bacteria</taxon>
        <taxon>Pseudomonadati</taxon>
        <taxon>Kiritimatiellota</taxon>
        <taxon>Tichowtungiia</taxon>
        <taxon>Tichowtungiales</taxon>
        <taxon>Tichowtungiaceae</taxon>
        <taxon>Tichowtungia</taxon>
    </lineage>
</organism>
<dbReference type="Pfam" id="PF01257">
    <property type="entry name" value="2Fe-2S_thioredx"/>
    <property type="match status" value="1"/>
</dbReference>
<keyword evidence="9" id="KW-1185">Reference proteome</keyword>
<keyword evidence="3 7" id="KW-0479">Metal-binding</keyword>
<dbReference type="EMBL" id="CP047593">
    <property type="protein sequence ID" value="QHI70555.1"/>
    <property type="molecule type" value="Genomic_DNA"/>
</dbReference>
<proteinExistence type="inferred from homology"/>
<evidence type="ECO:0000313" key="9">
    <source>
        <dbReference type="Proteomes" id="UP000464954"/>
    </source>
</evidence>
<comment type="cofactor">
    <cofactor evidence="7">
        <name>[2Fe-2S] cluster</name>
        <dbReference type="ChEBI" id="CHEBI:190135"/>
    </cofactor>
    <text evidence="7">Binds 1 [2Fe-2S] cluster.</text>
</comment>
<feature type="binding site" evidence="7">
    <location>
        <position position="83"/>
    </location>
    <ligand>
        <name>[2Fe-2S] cluster</name>
        <dbReference type="ChEBI" id="CHEBI:190135"/>
    </ligand>
</feature>
<dbReference type="PANTHER" id="PTHR10371">
    <property type="entry name" value="NADH DEHYDROGENASE UBIQUINONE FLAVOPROTEIN 2, MITOCHONDRIAL"/>
    <property type="match status" value="1"/>
</dbReference>
<dbReference type="Proteomes" id="UP000464954">
    <property type="component" value="Chromosome"/>
</dbReference>
<dbReference type="AlphaFoldDB" id="A0A6P1MHK9"/>
<feature type="binding site" evidence="7">
    <location>
        <position position="124"/>
    </location>
    <ligand>
        <name>[2Fe-2S] cluster</name>
        <dbReference type="ChEBI" id="CHEBI:190135"/>
    </ligand>
</feature>
<dbReference type="NCBIfam" id="NF005722">
    <property type="entry name" value="PRK07539.1-2"/>
    <property type="match status" value="1"/>
</dbReference>
<dbReference type="CDD" id="cd03064">
    <property type="entry name" value="TRX_Fd_NuoE"/>
    <property type="match status" value="1"/>
</dbReference>
<evidence type="ECO:0000256" key="5">
    <source>
        <dbReference type="ARBA" id="ARBA00023014"/>
    </source>
</evidence>
<evidence type="ECO:0000256" key="7">
    <source>
        <dbReference type="PIRSR" id="PIRSR000216-1"/>
    </source>
</evidence>
<dbReference type="InterPro" id="IPR042128">
    <property type="entry name" value="NuoE_dom"/>
</dbReference>
<dbReference type="NCBIfam" id="TIGR01958">
    <property type="entry name" value="nuoE_fam"/>
    <property type="match status" value="1"/>
</dbReference>
<protein>
    <submittedName>
        <fullName evidence="8">NADH-quinone oxidoreductase subunit NuoE</fullName>
        <ecNumber evidence="8">1.6.5.11</ecNumber>
    </submittedName>
</protein>
<dbReference type="PROSITE" id="PS01099">
    <property type="entry name" value="COMPLEX1_24K"/>
    <property type="match status" value="1"/>
</dbReference>
<evidence type="ECO:0000256" key="1">
    <source>
        <dbReference type="ARBA" id="ARBA00010643"/>
    </source>
</evidence>
<evidence type="ECO:0000256" key="4">
    <source>
        <dbReference type="ARBA" id="ARBA00023004"/>
    </source>
</evidence>
<feature type="binding site" evidence="7">
    <location>
        <position position="88"/>
    </location>
    <ligand>
        <name>[2Fe-2S] cluster</name>
        <dbReference type="ChEBI" id="CHEBI:190135"/>
    </ligand>
</feature>
<dbReference type="GO" id="GO:0003954">
    <property type="term" value="F:NADH dehydrogenase activity"/>
    <property type="evidence" value="ECO:0007669"/>
    <property type="project" value="TreeGrafter"/>
</dbReference>
<dbReference type="EC" id="1.6.5.11" evidence="8"/>